<dbReference type="NCBIfam" id="TIGR01484">
    <property type="entry name" value="HAD-SF-IIB"/>
    <property type="match status" value="1"/>
</dbReference>
<evidence type="ECO:0000256" key="3">
    <source>
        <dbReference type="ARBA" id="ARBA00009736"/>
    </source>
</evidence>
<name>A0AA38HKR6_9CUCU</name>
<evidence type="ECO:0000256" key="2">
    <source>
        <dbReference type="ARBA" id="ARBA00004699"/>
    </source>
</evidence>
<keyword evidence="10" id="KW-0963">Cytoplasm</keyword>
<comment type="catalytic activity">
    <reaction evidence="10">
        <text>alpha-D-mannose 1-phosphate = D-mannose 6-phosphate</text>
        <dbReference type="Rhea" id="RHEA:11140"/>
        <dbReference type="ChEBI" id="CHEBI:58409"/>
        <dbReference type="ChEBI" id="CHEBI:58735"/>
        <dbReference type="EC" id="5.4.2.8"/>
    </reaction>
</comment>
<dbReference type="Proteomes" id="UP001168821">
    <property type="component" value="Unassembled WGS sequence"/>
</dbReference>
<dbReference type="InterPro" id="IPR036412">
    <property type="entry name" value="HAD-like_sf"/>
</dbReference>
<protein>
    <recommendedName>
        <fullName evidence="5 10">Phosphomannomutase</fullName>
        <ecNumber evidence="5 10">5.4.2.8</ecNumber>
    </recommendedName>
</protein>
<comment type="cofactor">
    <cofactor evidence="9">
        <name>Mg(2+)</name>
        <dbReference type="ChEBI" id="CHEBI:18420"/>
    </cofactor>
</comment>
<evidence type="ECO:0000256" key="6">
    <source>
        <dbReference type="ARBA" id="ARBA00023235"/>
    </source>
</evidence>
<dbReference type="InterPro" id="IPR023214">
    <property type="entry name" value="HAD_sf"/>
</dbReference>
<dbReference type="SUPFAM" id="SSF56784">
    <property type="entry name" value="HAD-like"/>
    <property type="match status" value="1"/>
</dbReference>
<evidence type="ECO:0000256" key="4">
    <source>
        <dbReference type="ARBA" id="ARBA00011738"/>
    </source>
</evidence>
<dbReference type="PANTHER" id="PTHR10466:SF0">
    <property type="entry name" value="PHOSPHOMANNOMUTASE"/>
    <property type="match status" value="1"/>
</dbReference>
<keyword evidence="6 10" id="KW-0413">Isomerase</keyword>
<feature type="active site" description="Proton donor/acceptor" evidence="7">
    <location>
        <position position="15"/>
    </location>
</feature>
<evidence type="ECO:0000256" key="7">
    <source>
        <dbReference type="PIRSR" id="PIRSR605002-1"/>
    </source>
</evidence>
<dbReference type="GO" id="GO:0046872">
    <property type="term" value="F:metal ion binding"/>
    <property type="evidence" value="ECO:0007669"/>
    <property type="project" value="UniProtKB-KW"/>
</dbReference>
<evidence type="ECO:0000256" key="1">
    <source>
        <dbReference type="ARBA" id="ARBA00004496"/>
    </source>
</evidence>
<feature type="active site" description="Nucleophile" evidence="7">
    <location>
        <position position="13"/>
    </location>
</feature>
<evidence type="ECO:0000256" key="8">
    <source>
        <dbReference type="PIRSR" id="PIRSR605002-2"/>
    </source>
</evidence>
<accession>A0AA38HKR6</accession>
<comment type="pathway">
    <text evidence="2 10">Nucleotide-sugar biosynthesis; GDP-alpha-D-mannose biosynthesis; alpha-D-mannose 1-phosphate from D-fructose 6-phosphate: step 2/2.</text>
</comment>
<dbReference type="GO" id="GO:0005829">
    <property type="term" value="C:cytosol"/>
    <property type="evidence" value="ECO:0007669"/>
    <property type="project" value="TreeGrafter"/>
</dbReference>
<evidence type="ECO:0000256" key="5">
    <source>
        <dbReference type="ARBA" id="ARBA00012730"/>
    </source>
</evidence>
<proteinExistence type="inferred from homology"/>
<feature type="binding site" evidence="9">
    <location>
        <position position="13"/>
    </location>
    <ligand>
        <name>Mg(2+)</name>
        <dbReference type="ChEBI" id="CHEBI:18420"/>
        <label>1</label>
    </ligand>
</feature>
<dbReference type="GO" id="GO:0006013">
    <property type="term" value="P:mannose metabolic process"/>
    <property type="evidence" value="ECO:0007669"/>
    <property type="project" value="TreeGrafter"/>
</dbReference>
<keyword evidence="9" id="KW-0479">Metal-binding</keyword>
<dbReference type="EMBL" id="JALNTZ010000430">
    <property type="protein sequence ID" value="KAJ3634488.1"/>
    <property type="molecule type" value="Genomic_DNA"/>
</dbReference>
<comment type="subcellular location">
    <subcellularLocation>
        <location evidence="1 10">Cytoplasm</location>
    </subcellularLocation>
</comment>
<comment type="subunit">
    <text evidence="4 10">Homodimer.</text>
</comment>
<comment type="similarity">
    <text evidence="3 10">Belongs to the eukaryotic PMM family.</text>
</comment>
<evidence type="ECO:0000256" key="10">
    <source>
        <dbReference type="RuleBase" id="RU361118"/>
    </source>
</evidence>
<dbReference type="InterPro" id="IPR005002">
    <property type="entry name" value="PMM"/>
</dbReference>
<feature type="binding site" evidence="8">
    <location>
        <position position="22"/>
    </location>
    <ligand>
        <name>alpha-D-mannose 1-phosphate</name>
        <dbReference type="ChEBI" id="CHEBI:58409"/>
    </ligand>
</feature>
<keyword evidence="9" id="KW-0460">Magnesium</keyword>
<dbReference type="InterPro" id="IPR006379">
    <property type="entry name" value="HAD-SF_hydro_IIB"/>
</dbReference>
<comment type="function">
    <text evidence="10">Involved in the synthesis of the GDP-mannose and dolichol-phosphate-mannose required for a number of critical mannosyl transfer reactions.</text>
</comment>
<dbReference type="GO" id="GO:0006487">
    <property type="term" value="P:protein N-linked glycosylation"/>
    <property type="evidence" value="ECO:0007669"/>
    <property type="project" value="TreeGrafter"/>
</dbReference>
<dbReference type="GO" id="GO:0009298">
    <property type="term" value="P:GDP-mannose biosynthetic process"/>
    <property type="evidence" value="ECO:0007669"/>
    <property type="project" value="InterPro"/>
</dbReference>
<dbReference type="PANTHER" id="PTHR10466">
    <property type="entry name" value="PHOSPHOMANNOMUTASE"/>
    <property type="match status" value="1"/>
</dbReference>
<sequence>MECTRTNTLALFDVDGTLTHPRMRITPKMEEILEKLRVKIQVGIIGGSDMLKIKEQFNNSAIEENFDFVFSENGLMGFDHGRQLPSTVTSLFIIT</sequence>
<dbReference type="Pfam" id="PF03332">
    <property type="entry name" value="PMM"/>
    <property type="match status" value="1"/>
</dbReference>
<feature type="binding site" evidence="9">
    <location>
        <position position="15"/>
    </location>
    <ligand>
        <name>Mg(2+)</name>
        <dbReference type="ChEBI" id="CHEBI:18420"/>
        <label>1</label>
    </ligand>
</feature>
<evidence type="ECO:0000313" key="12">
    <source>
        <dbReference type="Proteomes" id="UP001168821"/>
    </source>
</evidence>
<evidence type="ECO:0000256" key="9">
    <source>
        <dbReference type="PIRSR" id="PIRSR605002-3"/>
    </source>
</evidence>
<evidence type="ECO:0000313" key="11">
    <source>
        <dbReference type="EMBL" id="KAJ3634488.1"/>
    </source>
</evidence>
<organism evidence="11 12">
    <name type="scientific">Zophobas morio</name>
    <dbReference type="NCBI Taxonomy" id="2755281"/>
    <lineage>
        <taxon>Eukaryota</taxon>
        <taxon>Metazoa</taxon>
        <taxon>Ecdysozoa</taxon>
        <taxon>Arthropoda</taxon>
        <taxon>Hexapoda</taxon>
        <taxon>Insecta</taxon>
        <taxon>Pterygota</taxon>
        <taxon>Neoptera</taxon>
        <taxon>Endopterygota</taxon>
        <taxon>Coleoptera</taxon>
        <taxon>Polyphaga</taxon>
        <taxon>Cucujiformia</taxon>
        <taxon>Tenebrionidae</taxon>
        <taxon>Zophobas</taxon>
    </lineage>
</organism>
<dbReference type="GO" id="GO:0004615">
    <property type="term" value="F:phosphomannomutase activity"/>
    <property type="evidence" value="ECO:0007669"/>
    <property type="project" value="UniProtKB-EC"/>
</dbReference>
<dbReference type="EC" id="5.4.2.8" evidence="5 10"/>
<reference evidence="11" key="1">
    <citation type="journal article" date="2023" name="G3 (Bethesda)">
        <title>Whole genome assemblies of Zophobas morio and Tenebrio molitor.</title>
        <authorList>
            <person name="Kaur S."/>
            <person name="Stinson S.A."/>
            <person name="diCenzo G.C."/>
        </authorList>
    </citation>
    <scope>NUCLEOTIDE SEQUENCE</scope>
    <source>
        <strain evidence="11">QUZm001</strain>
    </source>
</reference>
<comment type="caution">
    <text evidence="11">The sequence shown here is derived from an EMBL/GenBank/DDBJ whole genome shotgun (WGS) entry which is preliminary data.</text>
</comment>
<dbReference type="Gene3D" id="3.40.50.1000">
    <property type="entry name" value="HAD superfamily/HAD-like"/>
    <property type="match status" value="1"/>
</dbReference>
<dbReference type="AlphaFoldDB" id="A0AA38HKR6"/>
<keyword evidence="12" id="KW-1185">Reference proteome</keyword>
<gene>
    <name evidence="11" type="ORF">Zmor_016434</name>
</gene>